<dbReference type="InterPro" id="IPR001611">
    <property type="entry name" value="Leu-rich_rpt"/>
</dbReference>
<organism evidence="2">
    <name type="scientific">Oryza brachyantha</name>
    <name type="common">malo sina</name>
    <dbReference type="NCBI Taxonomy" id="4533"/>
    <lineage>
        <taxon>Eukaryota</taxon>
        <taxon>Viridiplantae</taxon>
        <taxon>Streptophyta</taxon>
        <taxon>Embryophyta</taxon>
        <taxon>Tracheophyta</taxon>
        <taxon>Spermatophyta</taxon>
        <taxon>Magnoliopsida</taxon>
        <taxon>Liliopsida</taxon>
        <taxon>Poales</taxon>
        <taxon>Poaceae</taxon>
        <taxon>BOP clade</taxon>
        <taxon>Oryzoideae</taxon>
        <taxon>Oryzeae</taxon>
        <taxon>Oryzinae</taxon>
        <taxon>Oryza</taxon>
    </lineage>
</organism>
<accession>J3MR34</accession>
<evidence type="ECO:0000256" key="1">
    <source>
        <dbReference type="SAM" id="MobiDB-lite"/>
    </source>
</evidence>
<dbReference type="Gene3D" id="3.80.10.10">
    <property type="entry name" value="Ribonuclease Inhibitor"/>
    <property type="match status" value="1"/>
</dbReference>
<feature type="region of interest" description="Disordered" evidence="1">
    <location>
        <begin position="184"/>
        <end position="214"/>
    </location>
</feature>
<evidence type="ECO:0008006" key="4">
    <source>
        <dbReference type="Google" id="ProtNLM"/>
    </source>
</evidence>
<dbReference type="EnsemblPlants" id="OB08G15630.1">
    <property type="protein sequence ID" value="OB08G15630.1"/>
    <property type="gene ID" value="OB08G15630"/>
</dbReference>
<dbReference type="Pfam" id="PF13516">
    <property type="entry name" value="LRR_6"/>
    <property type="match status" value="2"/>
</dbReference>
<dbReference type="PANTHER" id="PTHR38926:SF74">
    <property type="entry name" value="OS08G0193600 PROTEIN"/>
    <property type="match status" value="1"/>
</dbReference>
<dbReference type="Proteomes" id="UP000006038">
    <property type="component" value="Chromosome 8"/>
</dbReference>
<dbReference type="HOGENOM" id="CLU_044915_1_1_1"/>
<evidence type="ECO:0000313" key="3">
    <source>
        <dbReference type="Proteomes" id="UP000006038"/>
    </source>
</evidence>
<keyword evidence="3" id="KW-1185">Reference proteome</keyword>
<dbReference type="eggNOG" id="KOG1947">
    <property type="taxonomic scope" value="Eukaryota"/>
</dbReference>
<sequence length="259" mass="29309">MAFWRVLTLRVVFWQFSPKGMVPGLKSLRLISCNDVSNEGFGEAIKRFPLLEELELSLCENVFGHDVFETVGRACPQLKRFRLSECGFYSMEEYEDINDDEAMGIASMTQLRSLQIFGNSLTNAGLEDILDNCPHLESLDIRHCFNVFMDDTLQAKCARIKALRLPDDSTDDYEFQIASPVWDDSGNSSDASDDRKVPSPVLEELGSSSGDMDHDDYQVPCIECAIYSEENECLDDDINEEELDEEGRMVLNALRALLM</sequence>
<proteinExistence type="predicted"/>
<reference evidence="2" key="1">
    <citation type="journal article" date="2013" name="Nat. Commun.">
        <title>Whole-genome sequencing of Oryza brachyantha reveals mechanisms underlying Oryza genome evolution.</title>
        <authorList>
            <person name="Chen J."/>
            <person name="Huang Q."/>
            <person name="Gao D."/>
            <person name="Wang J."/>
            <person name="Lang Y."/>
            <person name="Liu T."/>
            <person name="Li B."/>
            <person name="Bai Z."/>
            <person name="Luis Goicoechea J."/>
            <person name="Liang C."/>
            <person name="Chen C."/>
            <person name="Zhang W."/>
            <person name="Sun S."/>
            <person name="Liao Y."/>
            <person name="Zhang X."/>
            <person name="Yang L."/>
            <person name="Song C."/>
            <person name="Wang M."/>
            <person name="Shi J."/>
            <person name="Liu G."/>
            <person name="Liu J."/>
            <person name="Zhou H."/>
            <person name="Zhou W."/>
            <person name="Yu Q."/>
            <person name="An N."/>
            <person name="Chen Y."/>
            <person name="Cai Q."/>
            <person name="Wang B."/>
            <person name="Liu B."/>
            <person name="Min J."/>
            <person name="Huang Y."/>
            <person name="Wu H."/>
            <person name="Li Z."/>
            <person name="Zhang Y."/>
            <person name="Yin Y."/>
            <person name="Song W."/>
            <person name="Jiang J."/>
            <person name="Jackson S.A."/>
            <person name="Wing R.A."/>
            <person name="Wang J."/>
            <person name="Chen M."/>
        </authorList>
    </citation>
    <scope>NUCLEOTIDE SEQUENCE [LARGE SCALE GENOMIC DNA]</scope>
    <source>
        <strain evidence="2">cv. IRGC 101232</strain>
    </source>
</reference>
<name>J3MR34_ORYBR</name>
<dbReference type="STRING" id="4533.J3MR34"/>
<dbReference type="PANTHER" id="PTHR38926">
    <property type="entry name" value="F-BOX DOMAIN CONTAINING PROTEIN, EXPRESSED"/>
    <property type="match status" value="1"/>
</dbReference>
<dbReference type="AlphaFoldDB" id="J3MR34"/>
<reference evidence="2" key="2">
    <citation type="submission" date="2013-04" db="UniProtKB">
        <authorList>
            <consortium name="EnsemblPlants"/>
        </authorList>
    </citation>
    <scope>IDENTIFICATION</scope>
</reference>
<dbReference type="SUPFAM" id="SSF52047">
    <property type="entry name" value="RNI-like"/>
    <property type="match status" value="1"/>
</dbReference>
<evidence type="ECO:0000313" key="2">
    <source>
        <dbReference type="EnsemblPlants" id="OB08G15630.1"/>
    </source>
</evidence>
<dbReference type="InterPro" id="IPR032675">
    <property type="entry name" value="LRR_dom_sf"/>
</dbReference>
<dbReference type="OMA" id="HCFNVFM"/>
<dbReference type="Gramene" id="OB08G15630.1">
    <property type="protein sequence ID" value="OB08G15630.1"/>
    <property type="gene ID" value="OB08G15630"/>
</dbReference>
<protein>
    <recommendedName>
        <fullName evidence="4">F-box domain-containing protein</fullName>
    </recommendedName>
</protein>